<evidence type="ECO:0000256" key="1">
    <source>
        <dbReference type="ARBA" id="ARBA00001275"/>
    </source>
</evidence>
<feature type="domain" description="DUF3417" evidence="5">
    <location>
        <begin position="13"/>
        <end position="122"/>
    </location>
</feature>
<dbReference type="PANTHER" id="PTHR42655:SF1">
    <property type="entry name" value="GLYCOGEN PHOSPHORYLASE"/>
    <property type="match status" value="1"/>
</dbReference>
<feature type="non-terminal residue" evidence="6">
    <location>
        <position position="725"/>
    </location>
</feature>
<dbReference type="NCBIfam" id="TIGR02094">
    <property type="entry name" value="more_P_ylases"/>
    <property type="match status" value="1"/>
</dbReference>
<organism evidence="6 7">
    <name type="scientific">candidate division KSB3 bacterium</name>
    <dbReference type="NCBI Taxonomy" id="2044937"/>
    <lineage>
        <taxon>Bacteria</taxon>
        <taxon>candidate division KSB3</taxon>
    </lineage>
</organism>
<evidence type="ECO:0000256" key="2">
    <source>
        <dbReference type="ARBA" id="ARBA00006047"/>
    </source>
</evidence>
<evidence type="ECO:0000256" key="4">
    <source>
        <dbReference type="PIRSR" id="PIRSR000460-1"/>
    </source>
</evidence>
<feature type="modified residue" description="N6-(pyridoxal phosphate)lysine" evidence="4">
    <location>
        <position position="608"/>
    </location>
</feature>
<dbReference type="InterPro" id="IPR000811">
    <property type="entry name" value="Glyco_trans_35"/>
</dbReference>
<dbReference type="InterPro" id="IPR024517">
    <property type="entry name" value="Glycogen_phosphorylase_DUF3417"/>
</dbReference>
<dbReference type="Proteomes" id="UP000649604">
    <property type="component" value="Unassembled WGS sequence"/>
</dbReference>
<keyword evidence="3" id="KW-0021">Allosteric enzyme</keyword>
<name>A0A9D5Q641_9BACT</name>
<protein>
    <submittedName>
        <fullName evidence="6">Alpha-glucan family phosphorylase</fullName>
    </submittedName>
</protein>
<comment type="similarity">
    <text evidence="2">Belongs to the glycogen phosphorylase family.</text>
</comment>
<evidence type="ECO:0000313" key="7">
    <source>
        <dbReference type="Proteomes" id="UP000649604"/>
    </source>
</evidence>
<dbReference type="GO" id="GO:0005975">
    <property type="term" value="P:carbohydrate metabolic process"/>
    <property type="evidence" value="ECO:0007669"/>
    <property type="project" value="InterPro"/>
</dbReference>
<dbReference type="SUPFAM" id="SSF53756">
    <property type="entry name" value="UDP-Glycosyltransferase/glycogen phosphorylase"/>
    <property type="match status" value="1"/>
</dbReference>
<proteinExistence type="inferred from homology"/>
<evidence type="ECO:0000313" key="6">
    <source>
        <dbReference type="EMBL" id="MBD3325018.1"/>
    </source>
</evidence>
<accession>A0A9D5Q641</accession>
<gene>
    <name evidence="6" type="primary">glgP</name>
    <name evidence="6" type="ORF">GF339_10565</name>
</gene>
<comment type="catalytic activity">
    <reaction evidence="1">
        <text>[(1-&gt;4)-alpha-D-glucosyl](n) + phosphate = [(1-&gt;4)-alpha-D-glucosyl](n-1) + alpha-D-glucose 1-phosphate</text>
        <dbReference type="Rhea" id="RHEA:41732"/>
        <dbReference type="Rhea" id="RHEA-COMP:9584"/>
        <dbReference type="Rhea" id="RHEA-COMP:9586"/>
        <dbReference type="ChEBI" id="CHEBI:15444"/>
        <dbReference type="ChEBI" id="CHEBI:43474"/>
        <dbReference type="ChEBI" id="CHEBI:58601"/>
        <dbReference type="EC" id="2.4.1.1"/>
    </reaction>
</comment>
<dbReference type="InterPro" id="IPR011834">
    <property type="entry name" value="Agluc_phsphrylas"/>
</dbReference>
<dbReference type="Gene3D" id="3.40.50.2000">
    <property type="entry name" value="Glycogen Phosphorylase B"/>
    <property type="match status" value="3"/>
</dbReference>
<dbReference type="AlphaFoldDB" id="A0A9D5Q641"/>
<dbReference type="EMBL" id="WJJP01000337">
    <property type="protein sequence ID" value="MBD3325018.1"/>
    <property type="molecule type" value="Genomic_DNA"/>
</dbReference>
<reference evidence="6" key="1">
    <citation type="submission" date="2019-11" db="EMBL/GenBank/DDBJ databases">
        <title>Microbial mats filling the niche in hypersaline microbial mats.</title>
        <authorList>
            <person name="Wong H.L."/>
            <person name="Macleod F.I."/>
            <person name="White R.A. III"/>
            <person name="Burns B.P."/>
        </authorList>
    </citation>
    <scope>NUCLEOTIDE SEQUENCE</scope>
    <source>
        <strain evidence="6">Rbin_158</strain>
    </source>
</reference>
<sequence>MKPIHTFVAIPSLPPQLERLRDLAYNLHWAWDHNTILLFRQLDSDLWEATGHNPVLMLGTIDQTKLEAAAADEGFLAQLDRVLHAFDAYQTAKSTWFSRTHGSISDSHVAYFSAEFGVTECLSIFAGGLGVLAGDHLKSASDLGIPLVGVGLLYQQGYFRQYLNEAGWQQENYVDNDFYNLPVMLERDAEGNPVMVQVELPGRQIHVQIWRAQVGRVSLYLLDANVPGNSPEDRSITHQLYGGDIEMRIKQEIVLGIGGFRALERLNISPTVYHMNEGHSAFLGLERVNRMMEQSGLSFPEAWQAASAGLVFTTHTPVAAGQDYFPPDLMERYFSKYAKYFGISQQEFLALGRQNSDDAGEPFCMTILALRIAAYTNGVSRLHGEVSRRMWQGLWPNVPVDEIPIGHVTNGVHFLSWISREMKQLYDRYLGLRWRREPADETVWQKAGHIASGELWFTHERRRERLVAFARRKLRSQLERRGASQKEIEAADEVLDPEALTIGFCRRFATYKRATLILRDPDRLDRILNNPDRPVQIIFSGKAHPKDDPGKSLIQQIVNLARQDRFRRRIVFLEDYDMAVARYLVQGSDVWLNTPLRPREASGTSGIKAAANGVLNLSILDGWWDEAYQPDVGWAIGRRETYEDQQYQDAVEAENLYDLLEQEVVPLFYDRSVDGLPRRWISHMKACIGKLCHFFNTHRMVQEYAEHSYLPAADQYNTLTSGKMQ</sequence>
<dbReference type="InterPro" id="IPR052182">
    <property type="entry name" value="Glycogen/Maltodextrin_Phosph"/>
</dbReference>
<dbReference type="GO" id="GO:0030170">
    <property type="term" value="F:pyridoxal phosphate binding"/>
    <property type="evidence" value="ECO:0007669"/>
    <property type="project" value="InterPro"/>
</dbReference>
<dbReference type="Pfam" id="PF00343">
    <property type="entry name" value="Phosphorylase"/>
    <property type="match status" value="1"/>
</dbReference>
<evidence type="ECO:0000259" key="5">
    <source>
        <dbReference type="Pfam" id="PF11897"/>
    </source>
</evidence>
<comment type="caution">
    <text evidence="6">The sequence shown here is derived from an EMBL/GenBank/DDBJ whole genome shotgun (WGS) entry which is preliminary data.</text>
</comment>
<evidence type="ECO:0000256" key="3">
    <source>
        <dbReference type="ARBA" id="ARBA00022533"/>
    </source>
</evidence>
<keyword evidence="4" id="KW-0663">Pyridoxal phosphate</keyword>
<dbReference type="PANTHER" id="PTHR42655">
    <property type="entry name" value="GLYCOGEN PHOSPHORYLASE"/>
    <property type="match status" value="1"/>
</dbReference>
<dbReference type="GO" id="GO:0008184">
    <property type="term" value="F:glycogen phosphorylase activity"/>
    <property type="evidence" value="ECO:0007669"/>
    <property type="project" value="InterPro"/>
</dbReference>
<dbReference type="Pfam" id="PF11897">
    <property type="entry name" value="DUF3417"/>
    <property type="match status" value="1"/>
</dbReference>
<dbReference type="PIRSF" id="PIRSF000460">
    <property type="entry name" value="Pprylas_GlgP"/>
    <property type="match status" value="1"/>
</dbReference>